<accession>A0A6N7LM15</accession>
<dbReference type="InterPro" id="IPR004360">
    <property type="entry name" value="Glyas_Fos-R_dOase_dom"/>
</dbReference>
<dbReference type="CDD" id="cd16359">
    <property type="entry name" value="VOC_BsCatE_like_C"/>
    <property type="match status" value="1"/>
</dbReference>
<sequence>MQATTQSHPAVSIPADHAVAMPAYVERSHLVVQDLPMVSNWYQRILGLTPIESGANGETLGVAGRPLLTLTTERNAAKAPRSAPGLFHTAFLVPNRRDLAHWLAHAAHNNIRLQGASDHLVSEAVYLADPEGNGIEVYRDRSRGEWNYQPDGTVAMSTLPLDLQALYDEAPKDHWEGIAEGTAIGHIHLQVSDIPQADAFFRDALGLDLMARYPGASFFATGKYHHHVAANIWNSRGASKRQGNMTGLADYTVRFNDPAKLAAALGKLDELEIPVSTEGSVHSLVDPWGIGLLLVAP</sequence>
<evidence type="ECO:0000313" key="2">
    <source>
        <dbReference type="EMBL" id="MQX18350.1"/>
    </source>
</evidence>
<dbReference type="RefSeq" id="WP_153442124.1">
    <property type="nucleotide sequence ID" value="NZ_JACIGA010000003.1"/>
</dbReference>
<dbReference type="SUPFAM" id="SSF54593">
    <property type="entry name" value="Glyoxalase/Bleomycin resistance protein/Dihydroxybiphenyl dioxygenase"/>
    <property type="match status" value="2"/>
</dbReference>
<dbReference type="Pfam" id="PF00903">
    <property type="entry name" value="Glyoxalase"/>
    <property type="match status" value="2"/>
</dbReference>
<keyword evidence="3" id="KW-1185">Reference proteome</keyword>
<feature type="domain" description="VOC" evidence="1">
    <location>
        <begin position="183"/>
        <end position="297"/>
    </location>
</feature>
<protein>
    <submittedName>
        <fullName evidence="2">VOC family protein</fullName>
    </submittedName>
</protein>
<feature type="domain" description="VOC" evidence="1">
    <location>
        <begin position="21"/>
        <end position="140"/>
    </location>
</feature>
<dbReference type="AlphaFoldDB" id="A0A6N7LM15"/>
<organism evidence="2 3">
    <name type="scientific">Sinorhizobium terangae</name>
    <dbReference type="NCBI Taxonomy" id="110322"/>
    <lineage>
        <taxon>Bacteria</taxon>
        <taxon>Pseudomonadati</taxon>
        <taxon>Pseudomonadota</taxon>
        <taxon>Alphaproteobacteria</taxon>
        <taxon>Hyphomicrobiales</taxon>
        <taxon>Rhizobiaceae</taxon>
        <taxon>Sinorhizobium/Ensifer group</taxon>
        <taxon>Sinorhizobium</taxon>
    </lineage>
</organism>
<dbReference type="InterPro" id="IPR029068">
    <property type="entry name" value="Glyas_Bleomycin-R_OHBP_Dase"/>
</dbReference>
<proteinExistence type="predicted"/>
<name>A0A6N7LM15_SINTE</name>
<dbReference type="OrthoDB" id="9792626at2"/>
<gene>
    <name evidence="2" type="ORF">GHK62_27565</name>
</gene>
<dbReference type="EMBL" id="WITC01000120">
    <property type="protein sequence ID" value="MQX18350.1"/>
    <property type="molecule type" value="Genomic_DNA"/>
</dbReference>
<dbReference type="PANTHER" id="PTHR43279:SF1">
    <property type="entry name" value="CATECHOL-2,3-DIOXYGENASE"/>
    <property type="match status" value="1"/>
</dbReference>
<dbReference type="Gene3D" id="3.10.180.10">
    <property type="entry name" value="2,3-Dihydroxybiphenyl 1,2-Dioxygenase, domain 1"/>
    <property type="match status" value="2"/>
</dbReference>
<evidence type="ECO:0000259" key="1">
    <source>
        <dbReference type="PROSITE" id="PS51819"/>
    </source>
</evidence>
<dbReference type="PROSITE" id="PS51819">
    <property type="entry name" value="VOC"/>
    <property type="match status" value="2"/>
</dbReference>
<dbReference type="Proteomes" id="UP000439983">
    <property type="component" value="Unassembled WGS sequence"/>
</dbReference>
<reference evidence="2 3" key="1">
    <citation type="journal article" date="2013" name="Genome Biol.">
        <title>Comparative genomics of the core and accessory genomes of 48 Sinorhizobium strains comprising five genospecies.</title>
        <authorList>
            <person name="Sugawara M."/>
            <person name="Epstein B."/>
            <person name="Badgley B.D."/>
            <person name="Unno T."/>
            <person name="Xu L."/>
            <person name="Reese J."/>
            <person name="Gyaneshwar P."/>
            <person name="Denny R."/>
            <person name="Mudge J."/>
            <person name="Bharti A.K."/>
            <person name="Farmer A.D."/>
            <person name="May G.D."/>
            <person name="Woodward J.E."/>
            <person name="Medigue C."/>
            <person name="Vallenet D."/>
            <person name="Lajus A."/>
            <person name="Rouy Z."/>
            <person name="Martinez-Vaz B."/>
            <person name="Tiffin P."/>
            <person name="Young N.D."/>
            <person name="Sadowsky M.J."/>
        </authorList>
    </citation>
    <scope>NUCLEOTIDE SEQUENCE [LARGE SCALE GENOMIC DNA]</scope>
    <source>
        <strain evidence="2 3">USDA4894</strain>
    </source>
</reference>
<dbReference type="PANTHER" id="PTHR43279">
    <property type="entry name" value="CATECHOL-2,3-DIOXYGENASE"/>
    <property type="match status" value="1"/>
</dbReference>
<evidence type="ECO:0000313" key="3">
    <source>
        <dbReference type="Proteomes" id="UP000439983"/>
    </source>
</evidence>
<dbReference type="InterPro" id="IPR037523">
    <property type="entry name" value="VOC_core"/>
</dbReference>
<dbReference type="CDD" id="cd07255">
    <property type="entry name" value="VOC_BsCatE_like_N"/>
    <property type="match status" value="1"/>
</dbReference>
<comment type="caution">
    <text evidence="2">The sequence shown here is derived from an EMBL/GenBank/DDBJ whole genome shotgun (WGS) entry which is preliminary data.</text>
</comment>